<organism evidence="1 2">
    <name type="scientific">Daphnia sinensis</name>
    <dbReference type="NCBI Taxonomy" id="1820382"/>
    <lineage>
        <taxon>Eukaryota</taxon>
        <taxon>Metazoa</taxon>
        <taxon>Ecdysozoa</taxon>
        <taxon>Arthropoda</taxon>
        <taxon>Crustacea</taxon>
        <taxon>Branchiopoda</taxon>
        <taxon>Diplostraca</taxon>
        <taxon>Cladocera</taxon>
        <taxon>Anomopoda</taxon>
        <taxon>Daphniidae</taxon>
        <taxon>Daphnia</taxon>
        <taxon>Daphnia similis group</taxon>
    </lineage>
</organism>
<dbReference type="EMBL" id="WJBH02000010">
    <property type="protein sequence ID" value="KAI9552354.1"/>
    <property type="molecule type" value="Genomic_DNA"/>
</dbReference>
<accession>A0AAD5KHZ8</accession>
<evidence type="ECO:0008006" key="3">
    <source>
        <dbReference type="Google" id="ProtNLM"/>
    </source>
</evidence>
<keyword evidence="2" id="KW-1185">Reference proteome</keyword>
<protein>
    <recommendedName>
        <fullName evidence="3">Zygote-specific protein</fullName>
    </recommendedName>
</protein>
<sequence>MFTCGSLLASFNKTKYALQPYTTFAMFQSSKMKFLLAVCVLMALLPLSTVAGPLAYGVCQTGCNAGVVACYAAAGFTFGTVTAGASTPLVIMGCNAALGVCMAGCVAAGFAPTL</sequence>
<comment type="caution">
    <text evidence="1">The sequence shown here is derived from an EMBL/GenBank/DDBJ whole genome shotgun (WGS) entry which is preliminary data.</text>
</comment>
<reference evidence="1 2" key="1">
    <citation type="submission" date="2022-05" db="EMBL/GenBank/DDBJ databases">
        <title>A multi-omics perspective on studying reproductive biology in Daphnia sinensis.</title>
        <authorList>
            <person name="Jia J."/>
        </authorList>
    </citation>
    <scope>NUCLEOTIDE SEQUENCE [LARGE SCALE GENOMIC DNA]</scope>
    <source>
        <strain evidence="1 2">WSL</strain>
    </source>
</reference>
<evidence type="ECO:0000313" key="1">
    <source>
        <dbReference type="EMBL" id="KAI9552354.1"/>
    </source>
</evidence>
<evidence type="ECO:0000313" key="2">
    <source>
        <dbReference type="Proteomes" id="UP000820818"/>
    </source>
</evidence>
<proteinExistence type="predicted"/>
<gene>
    <name evidence="1" type="ORF">GHT06_022719</name>
</gene>
<dbReference type="AlphaFoldDB" id="A0AAD5KHZ8"/>
<dbReference type="PANTHER" id="PTHR37475">
    <property type="entry name" value="ZYGOTE-SPECIFIC CLASS V COPY B GENE PROTEIN"/>
    <property type="match status" value="1"/>
</dbReference>
<dbReference type="PANTHER" id="PTHR37475:SF1">
    <property type="entry name" value="ZYGOTE-SPECIFIC PROTEIN"/>
    <property type="match status" value="1"/>
</dbReference>
<name>A0AAD5KHZ8_9CRUS</name>
<dbReference type="Proteomes" id="UP000820818">
    <property type="component" value="Linkage Group LG10"/>
</dbReference>